<accession>S4XYC6</accession>
<dbReference type="SUPFAM" id="SSF53041">
    <property type="entry name" value="Resolvase-like"/>
    <property type="match status" value="1"/>
</dbReference>
<feature type="domain" description="Resolvase/invertase-type recombinase catalytic" evidence="1">
    <location>
        <begin position="14"/>
        <end position="120"/>
    </location>
</feature>
<evidence type="ECO:0000313" key="2">
    <source>
        <dbReference type="EMBL" id="AGP36915.1"/>
    </source>
</evidence>
<organism evidence="2 3">
    <name type="scientific">Sorangium cellulosum So0157-2</name>
    <dbReference type="NCBI Taxonomy" id="1254432"/>
    <lineage>
        <taxon>Bacteria</taxon>
        <taxon>Pseudomonadati</taxon>
        <taxon>Myxococcota</taxon>
        <taxon>Polyangia</taxon>
        <taxon>Polyangiales</taxon>
        <taxon>Polyangiaceae</taxon>
        <taxon>Sorangium</taxon>
    </lineage>
</organism>
<dbReference type="EMBL" id="CP003969">
    <property type="protein sequence ID" value="AGP36915.1"/>
    <property type="molecule type" value="Genomic_DNA"/>
</dbReference>
<dbReference type="OrthoDB" id="839391at2"/>
<dbReference type="PATRIC" id="fig|1254432.3.peg.4955"/>
<dbReference type="AlphaFoldDB" id="S4XYC6"/>
<gene>
    <name evidence="2" type="ORF">SCE1572_21915</name>
</gene>
<dbReference type="Pfam" id="PF00239">
    <property type="entry name" value="Resolvase"/>
    <property type="match status" value="1"/>
</dbReference>
<name>S4XYC6_SORCE</name>
<dbReference type="Gene3D" id="3.40.50.1390">
    <property type="entry name" value="Resolvase, N-terminal catalytic domain"/>
    <property type="match status" value="1"/>
</dbReference>
<dbReference type="SMART" id="SM00857">
    <property type="entry name" value="Resolvase"/>
    <property type="match status" value="1"/>
</dbReference>
<reference evidence="2 3" key="1">
    <citation type="journal article" date="2013" name="Sci. Rep.">
        <title>Extraordinary expansion of a Sorangium cellulosum genome from an alkaline milieu.</title>
        <authorList>
            <person name="Han K."/>
            <person name="Li Z.F."/>
            <person name="Peng R."/>
            <person name="Zhu L.P."/>
            <person name="Zhou T."/>
            <person name="Wang L.G."/>
            <person name="Li S.G."/>
            <person name="Zhang X.B."/>
            <person name="Hu W."/>
            <person name="Wu Z.H."/>
            <person name="Qin N."/>
            <person name="Li Y.Z."/>
        </authorList>
    </citation>
    <scope>NUCLEOTIDE SEQUENCE [LARGE SCALE GENOMIC DNA]</scope>
    <source>
        <strain evidence="2 3">So0157-2</strain>
    </source>
</reference>
<dbReference type="STRING" id="1254432.SCE1572_21915"/>
<sequence>MTARRFKRGSPERAVAYVRVSTDAACASAAEQRAAIEAWARREGVEIAAWHEDRGEETGERPGFAAALEGLVRAGAGLFAVASEDRASIVGVSGLHRYAAGQRGARLVTADGSGMPDGTHRCPTCGDPVEPRPRYPRAVCGICLHEATDEGGRPLEFFNLDTCGGFGARYADTGEPRDSHACVVRGVMCRADEARFGGIVIEVADGKT</sequence>
<dbReference type="Proteomes" id="UP000014803">
    <property type="component" value="Chromosome"/>
</dbReference>
<dbReference type="GO" id="GO:0003677">
    <property type="term" value="F:DNA binding"/>
    <property type="evidence" value="ECO:0007669"/>
    <property type="project" value="InterPro"/>
</dbReference>
<protein>
    <recommendedName>
        <fullName evidence="1">Resolvase/invertase-type recombinase catalytic domain-containing protein</fullName>
    </recommendedName>
</protein>
<dbReference type="RefSeq" id="WP_020736314.1">
    <property type="nucleotide sequence ID" value="NC_021658.1"/>
</dbReference>
<proteinExistence type="predicted"/>
<dbReference type="GO" id="GO:0000150">
    <property type="term" value="F:DNA strand exchange activity"/>
    <property type="evidence" value="ECO:0007669"/>
    <property type="project" value="InterPro"/>
</dbReference>
<evidence type="ECO:0000259" key="1">
    <source>
        <dbReference type="SMART" id="SM00857"/>
    </source>
</evidence>
<dbReference type="InterPro" id="IPR036162">
    <property type="entry name" value="Resolvase-like_N_sf"/>
</dbReference>
<dbReference type="HOGENOM" id="CLU_1320223_0_0_7"/>
<dbReference type="InterPro" id="IPR006119">
    <property type="entry name" value="Resolv_N"/>
</dbReference>
<dbReference type="KEGG" id="scu:SCE1572_21915"/>
<dbReference type="eggNOG" id="COG1961">
    <property type="taxonomic scope" value="Bacteria"/>
</dbReference>
<evidence type="ECO:0000313" key="3">
    <source>
        <dbReference type="Proteomes" id="UP000014803"/>
    </source>
</evidence>